<dbReference type="FunFam" id="3.40.50.300:FF:000227">
    <property type="entry name" value="Sulfate/thiosulfate import ATP-binding protein CysA"/>
    <property type="match status" value="1"/>
</dbReference>
<dbReference type="Proteomes" id="UP000183926">
    <property type="component" value="Unassembled WGS sequence"/>
</dbReference>
<dbReference type="PANTHER" id="PTHR42781">
    <property type="entry name" value="SPERMIDINE/PUTRESCINE IMPORT ATP-BINDING PROTEIN POTA"/>
    <property type="match status" value="1"/>
</dbReference>
<evidence type="ECO:0000256" key="5">
    <source>
        <dbReference type="ARBA" id="ARBA00022967"/>
    </source>
</evidence>
<keyword evidence="5" id="KW-1278">Translocase</keyword>
<dbReference type="Pfam" id="PF00005">
    <property type="entry name" value="ABC_tran"/>
    <property type="match status" value="1"/>
</dbReference>
<dbReference type="PANTHER" id="PTHR42781:SF4">
    <property type="entry name" value="SPERMIDINE_PUTRESCINE IMPORT ATP-BINDING PROTEIN POTA"/>
    <property type="match status" value="1"/>
</dbReference>
<evidence type="ECO:0000256" key="7">
    <source>
        <dbReference type="ARBA" id="ARBA00023136"/>
    </source>
</evidence>
<dbReference type="PROSITE" id="PS50893">
    <property type="entry name" value="ABC_TRANSPORTER_2"/>
    <property type="match status" value="1"/>
</dbReference>
<dbReference type="SUPFAM" id="SSF50331">
    <property type="entry name" value="MOP-like"/>
    <property type="match status" value="1"/>
</dbReference>
<dbReference type="Gene3D" id="3.40.50.300">
    <property type="entry name" value="P-loop containing nucleotide triphosphate hydrolases"/>
    <property type="match status" value="1"/>
</dbReference>
<dbReference type="GO" id="GO:0043190">
    <property type="term" value="C:ATP-binding cassette (ABC) transporter complex"/>
    <property type="evidence" value="ECO:0007669"/>
    <property type="project" value="InterPro"/>
</dbReference>
<dbReference type="Pfam" id="PF12857">
    <property type="entry name" value="TOBE_3"/>
    <property type="match status" value="1"/>
</dbReference>
<evidence type="ECO:0000313" key="9">
    <source>
        <dbReference type="EMBL" id="SFU44309.1"/>
    </source>
</evidence>
<evidence type="ECO:0000313" key="10">
    <source>
        <dbReference type="Proteomes" id="UP000183926"/>
    </source>
</evidence>
<dbReference type="InterPro" id="IPR017871">
    <property type="entry name" value="ABC_transporter-like_CS"/>
</dbReference>
<name>A0A1I7G766_9PROT</name>
<gene>
    <name evidence="9" type="ORF">SAMN05216339_102261</name>
</gene>
<keyword evidence="2" id="KW-1003">Cell membrane</keyword>
<dbReference type="OrthoDB" id="5298774at2"/>
<keyword evidence="6" id="KW-0764">Sulfate transport</keyword>
<evidence type="ECO:0000256" key="2">
    <source>
        <dbReference type="ARBA" id="ARBA00022475"/>
    </source>
</evidence>
<keyword evidence="7" id="KW-0472">Membrane</keyword>
<dbReference type="InterPro" id="IPR050093">
    <property type="entry name" value="ABC_SmlMolc_Importer"/>
</dbReference>
<dbReference type="EMBL" id="FPBL01000002">
    <property type="protein sequence ID" value="SFU44309.1"/>
    <property type="molecule type" value="Genomic_DNA"/>
</dbReference>
<dbReference type="InterPro" id="IPR041193">
    <property type="entry name" value="CysA_C"/>
</dbReference>
<keyword evidence="3" id="KW-0547">Nucleotide-binding</keyword>
<organism evidence="9 10">
    <name type="scientific">Nitrosomonas eutropha</name>
    <dbReference type="NCBI Taxonomy" id="916"/>
    <lineage>
        <taxon>Bacteria</taxon>
        <taxon>Pseudomonadati</taxon>
        <taxon>Pseudomonadota</taxon>
        <taxon>Betaproteobacteria</taxon>
        <taxon>Nitrosomonadales</taxon>
        <taxon>Nitrosomonadaceae</taxon>
        <taxon>Nitrosomonas</taxon>
    </lineage>
</organism>
<dbReference type="InterPro" id="IPR024765">
    <property type="entry name" value="TOBE-like"/>
</dbReference>
<sequence>MSIEIRNLSRQFGSFVALHNINLQVNPGELLALLGPSGSGKTTLLRIIAGLETADSGQVLFNQEDSTTKHVRDRHVGFVFQHYALFRNMTIFENVAFGLRVRPRKERPSAKEITRRVTELLQLVQLDWLADRYPHQLSGGQRQRIALARALAVEPSVLLLDEPFGALDAKVRKELRTWLRKLHDDMHMTSIFVTHDQDEALEVADRVVVMNRGHIEQVGSPNEVYEKPANPFVYEFLGHVNLFHGRVHHGQAWISGLKIDVPEHAAAEDLNAIAYVRPHDIEVSRTINGEPALAAHVVHILSIGPVVRLELVHGDDLTQRTIHATISKERFRELQLIKGEQVFVKPRRLALFPNHDQKQE</sequence>
<evidence type="ECO:0000256" key="4">
    <source>
        <dbReference type="ARBA" id="ARBA00022840"/>
    </source>
</evidence>
<dbReference type="Pfam" id="PF17850">
    <property type="entry name" value="CysA_C_terminal"/>
    <property type="match status" value="1"/>
</dbReference>
<dbReference type="GO" id="GO:0005524">
    <property type="term" value="F:ATP binding"/>
    <property type="evidence" value="ECO:0007669"/>
    <property type="project" value="UniProtKB-KW"/>
</dbReference>
<dbReference type="CDD" id="cd03296">
    <property type="entry name" value="ABC_CysA_sulfate_importer"/>
    <property type="match status" value="1"/>
</dbReference>
<dbReference type="NCBIfam" id="TIGR00968">
    <property type="entry name" value="3a0106s01"/>
    <property type="match status" value="1"/>
</dbReference>
<evidence type="ECO:0000256" key="1">
    <source>
        <dbReference type="ARBA" id="ARBA00022448"/>
    </source>
</evidence>
<dbReference type="RefSeq" id="WP_074927262.1">
    <property type="nucleotide sequence ID" value="NZ_FPBL01000002.1"/>
</dbReference>
<dbReference type="AlphaFoldDB" id="A0A1I7G766"/>
<feature type="domain" description="ABC transporter" evidence="8">
    <location>
        <begin position="3"/>
        <end position="237"/>
    </location>
</feature>
<accession>A0A1I7G766</accession>
<dbReference type="GO" id="GO:0015419">
    <property type="term" value="F:ABC-type sulfate transporter activity"/>
    <property type="evidence" value="ECO:0007669"/>
    <property type="project" value="InterPro"/>
</dbReference>
<dbReference type="PROSITE" id="PS00211">
    <property type="entry name" value="ABC_TRANSPORTER_1"/>
    <property type="match status" value="1"/>
</dbReference>
<dbReference type="SMART" id="SM00382">
    <property type="entry name" value="AAA"/>
    <property type="match status" value="1"/>
</dbReference>
<evidence type="ECO:0000256" key="3">
    <source>
        <dbReference type="ARBA" id="ARBA00022741"/>
    </source>
</evidence>
<dbReference type="SUPFAM" id="SSF52540">
    <property type="entry name" value="P-loop containing nucleoside triphosphate hydrolases"/>
    <property type="match status" value="1"/>
</dbReference>
<keyword evidence="1" id="KW-0813">Transport</keyword>
<evidence type="ECO:0000256" key="6">
    <source>
        <dbReference type="ARBA" id="ARBA00023032"/>
    </source>
</evidence>
<reference evidence="9 10" key="1">
    <citation type="submission" date="2016-10" db="EMBL/GenBank/DDBJ databases">
        <authorList>
            <person name="de Groot N.N."/>
        </authorList>
    </citation>
    <scope>NUCLEOTIDE SEQUENCE [LARGE SCALE GENOMIC DNA]</scope>
    <source>
        <strain evidence="9 10">Nm24</strain>
    </source>
</reference>
<dbReference type="InterPro" id="IPR003439">
    <property type="entry name" value="ABC_transporter-like_ATP-bd"/>
</dbReference>
<protein>
    <submittedName>
        <fullName evidence="9">Sulfate transport system ATP-binding protein</fullName>
    </submittedName>
</protein>
<evidence type="ECO:0000259" key="8">
    <source>
        <dbReference type="PROSITE" id="PS50893"/>
    </source>
</evidence>
<dbReference type="GO" id="GO:0016887">
    <property type="term" value="F:ATP hydrolysis activity"/>
    <property type="evidence" value="ECO:0007669"/>
    <property type="project" value="InterPro"/>
</dbReference>
<dbReference type="InterPro" id="IPR027417">
    <property type="entry name" value="P-loop_NTPase"/>
</dbReference>
<dbReference type="InterPro" id="IPR005666">
    <property type="entry name" value="Sulph_transpt1"/>
</dbReference>
<dbReference type="InterPro" id="IPR003593">
    <property type="entry name" value="AAA+_ATPase"/>
</dbReference>
<dbReference type="InterPro" id="IPR008995">
    <property type="entry name" value="Mo/tungstate-bd_C_term_dom"/>
</dbReference>
<keyword evidence="4 9" id="KW-0067">ATP-binding</keyword>
<proteinExistence type="predicted"/>